<dbReference type="EMBL" id="WEZQ01000011">
    <property type="protein sequence ID" value="MYV17207.1"/>
    <property type="molecule type" value="Genomic_DNA"/>
</dbReference>
<dbReference type="GO" id="GO:0030574">
    <property type="term" value="P:collagen catabolic process"/>
    <property type="evidence" value="ECO:0007669"/>
    <property type="project" value="TreeGrafter"/>
</dbReference>
<accession>A0A6N9I330</accession>
<keyword evidence="3" id="KW-0378">Hydrolase</keyword>
<proteinExistence type="predicted"/>
<feature type="transmembrane region" description="Helical" evidence="7">
    <location>
        <begin position="17"/>
        <end position="35"/>
    </location>
</feature>
<evidence type="ECO:0000313" key="10">
    <source>
        <dbReference type="Proteomes" id="UP000449209"/>
    </source>
</evidence>
<sequence>MESEFGSREVMIMRKNYLGRLVGLVVVIVGGALFLQNHPLLEKQLSAQVSPVNIQRSFQKVHEQVNTFFTAVTLNANTGAQNSTASQATSSSSMPSPHVAASKDNSTATDATPVESIVSNVHLQPTYYYEYAASDSPAVRLAFDTAVQTYNATGIVTLKPGHAGSGQNQLTFSTYHEVSKAASDGAVEVGHGGPEIYQTNFSGVNATNHGSAKLNTAYLSSYNDAVAIHEVGHALGLDHSSDPNSVMYPVTQGRVQLTSGDIAGLKAIYSQN</sequence>
<dbReference type="InterPro" id="IPR006026">
    <property type="entry name" value="Peptidase_Metallo"/>
</dbReference>
<evidence type="ECO:0000256" key="3">
    <source>
        <dbReference type="ARBA" id="ARBA00022801"/>
    </source>
</evidence>
<keyword evidence="1 9" id="KW-0645">Protease</keyword>
<comment type="caution">
    <text evidence="9">The sequence shown here is derived from an EMBL/GenBank/DDBJ whole genome shotgun (WGS) entry which is preliminary data.</text>
</comment>
<gene>
    <name evidence="9" type="ORF">GB993_06780</name>
</gene>
<evidence type="ECO:0000256" key="2">
    <source>
        <dbReference type="ARBA" id="ARBA00022723"/>
    </source>
</evidence>
<keyword evidence="5 9" id="KW-0482">Metalloprotease</keyword>
<dbReference type="InterPro" id="IPR001818">
    <property type="entry name" value="Pept_M10_metallopeptidase"/>
</dbReference>
<dbReference type="SUPFAM" id="SSF55486">
    <property type="entry name" value="Metalloproteases ('zincins'), catalytic domain"/>
    <property type="match status" value="1"/>
</dbReference>
<dbReference type="Gene3D" id="3.40.390.10">
    <property type="entry name" value="Collagenase (Catalytic Domain)"/>
    <property type="match status" value="1"/>
</dbReference>
<evidence type="ECO:0000256" key="1">
    <source>
        <dbReference type="ARBA" id="ARBA00022670"/>
    </source>
</evidence>
<dbReference type="GO" id="GO:0030198">
    <property type="term" value="P:extracellular matrix organization"/>
    <property type="evidence" value="ECO:0007669"/>
    <property type="project" value="TreeGrafter"/>
</dbReference>
<feature type="domain" description="Peptidase metallopeptidase" evidence="8">
    <location>
        <begin position="114"/>
        <end position="271"/>
    </location>
</feature>
<keyword evidence="7" id="KW-1133">Transmembrane helix</keyword>
<evidence type="ECO:0000259" key="8">
    <source>
        <dbReference type="SMART" id="SM00235"/>
    </source>
</evidence>
<evidence type="ECO:0000256" key="5">
    <source>
        <dbReference type="ARBA" id="ARBA00023049"/>
    </source>
</evidence>
<dbReference type="AlphaFoldDB" id="A0A6N9I330"/>
<evidence type="ECO:0000256" key="6">
    <source>
        <dbReference type="SAM" id="MobiDB-lite"/>
    </source>
</evidence>
<dbReference type="Proteomes" id="UP000449209">
    <property type="component" value="Unassembled WGS sequence"/>
</dbReference>
<feature type="compositionally biased region" description="Low complexity" evidence="6">
    <location>
        <begin position="82"/>
        <end position="102"/>
    </location>
</feature>
<dbReference type="InterPro" id="IPR024079">
    <property type="entry name" value="MetalloPept_cat_dom_sf"/>
</dbReference>
<dbReference type="SMART" id="SM00235">
    <property type="entry name" value="ZnMc"/>
    <property type="match status" value="1"/>
</dbReference>
<keyword evidence="2" id="KW-0479">Metal-binding</keyword>
<keyword evidence="4" id="KW-0862">Zinc</keyword>
<evidence type="ECO:0000256" key="7">
    <source>
        <dbReference type="SAM" id="Phobius"/>
    </source>
</evidence>
<keyword evidence="7" id="KW-0472">Membrane</keyword>
<dbReference type="GO" id="GO:0006508">
    <property type="term" value="P:proteolysis"/>
    <property type="evidence" value="ECO:0007669"/>
    <property type="project" value="UniProtKB-KW"/>
</dbReference>
<dbReference type="Pfam" id="PF00413">
    <property type="entry name" value="Peptidase_M10"/>
    <property type="match status" value="1"/>
</dbReference>
<organism evidence="9 10">
    <name type="scientific">Furfurilactobacillus milii</name>
    <dbReference type="NCBI Taxonomy" id="2888272"/>
    <lineage>
        <taxon>Bacteria</taxon>
        <taxon>Bacillati</taxon>
        <taxon>Bacillota</taxon>
        <taxon>Bacilli</taxon>
        <taxon>Lactobacillales</taxon>
        <taxon>Lactobacillaceae</taxon>
        <taxon>Furfurilactobacillus</taxon>
    </lineage>
</organism>
<name>A0A6N9I330_9LACO</name>
<dbReference type="PANTHER" id="PTHR10201:SF323">
    <property type="entry name" value="MATRIX METALLOPROTEINASE-21"/>
    <property type="match status" value="1"/>
</dbReference>
<reference evidence="9 10" key="1">
    <citation type="journal article" date="2019" name="Appl. Environ. Microbiol.">
        <title>Genetic determinants of hydroxycinnamic acid metabolism in heterofermentative lactobacilli.</title>
        <authorList>
            <person name="Gaur G."/>
            <person name="Oh J.H."/>
            <person name="Filannino P."/>
            <person name="Gobbetti M."/>
            <person name="van Pijkeren J.P."/>
            <person name="Ganzle M.G."/>
        </authorList>
    </citation>
    <scope>NUCLEOTIDE SEQUENCE [LARGE SCALE GENOMIC DNA]</scope>
    <source>
        <strain evidence="9 10">C5</strain>
    </source>
</reference>
<evidence type="ECO:0000256" key="4">
    <source>
        <dbReference type="ARBA" id="ARBA00022833"/>
    </source>
</evidence>
<evidence type="ECO:0000313" key="9">
    <source>
        <dbReference type="EMBL" id="MYV17207.1"/>
    </source>
</evidence>
<dbReference type="GO" id="GO:0031012">
    <property type="term" value="C:extracellular matrix"/>
    <property type="evidence" value="ECO:0007669"/>
    <property type="project" value="InterPro"/>
</dbReference>
<feature type="region of interest" description="Disordered" evidence="6">
    <location>
        <begin position="82"/>
        <end position="111"/>
    </location>
</feature>
<dbReference type="GO" id="GO:0008270">
    <property type="term" value="F:zinc ion binding"/>
    <property type="evidence" value="ECO:0007669"/>
    <property type="project" value="InterPro"/>
</dbReference>
<dbReference type="GO" id="GO:0004222">
    <property type="term" value="F:metalloendopeptidase activity"/>
    <property type="evidence" value="ECO:0007669"/>
    <property type="project" value="InterPro"/>
</dbReference>
<dbReference type="PANTHER" id="PTHR10201">
    <property type="entry name" value="MATRIX METALLOPROTEINASE"/>
    <property type="match status" value="1"/>
</dbReference>
<protein>
    <submittedName>
        <fullName evidence="9">Matrixin family metalloprotease</fullName>
    </submittedName>
</protein>
<keyword evidence="7" id="KW-0812">Transmembrane</keyword>